<dbReference type="CDD" id="cd01392">
    <property type="entry name" value="HTH_LacI"/>
    <property type="match status" value="1"/>
</dbReference>
<dbReference type="STRING" id="232089.SAMN05443544_0139"/>
<dbReference type="PANTHER" id="PTHR30146">
    <property type="entry name" value="LACI-RELATED TRANSCRIPTIONAL REPRESSOR"/>
    <property type="match status" value="1"/>
</dbReference>
<dbReference type="EMBL" id="FSRJ01000001">
    <property type="protein sequence ID" value="SIN69490.1"/>
    <property type="molecule type" value="Genomic_DNA"/>
</dbReference>
<organism evidence="6 7">
    <name type="scientific">Agromyces cerinus subsp. cerinus</name>
    <dbReference type="NCBI Taxonomy" id="232089"/>
    <lineage>
        <taxon>Bacteria</taxon>
        <taxon>Bacillati</taxon>
        <taxon>Actinomycetota</taxon>
        <taxon>Actinomycetes</taxon>
        <taxon>Micrococcales</taxon>
        <taxon>Microbacteriaceae</taxon>
        <taxon>Agromyces</taxon>
    </lineage>
</organism>
<evidence type="ECO:0000313" key="7">
    <source>
        <dbReference type="Proteomes" id="UP000184699"/>
    </source>
</evidence>
<dbReference type="InterPro" id="IPR028082">
    <property type="entry name" value="Peripla_BP_I"/>
</dbReference>
<proteinExistence type="predicted"/>
<dbReference type="Proteomes" id="UP000184699">
    <property type="component" value="Unassembled WGS sequence"/>
</dbReference>
<keyword evidence="3" id="KW-0804">Transcription</keyword>
<feature type="region of interest" description="Disordered" evidence="4">
    <location>
        <begin position="1"/>
        <end position="21"/>
    </location>
</feature>
<reference evidence="7" key="1">
    <citation type="submission" date="2016-11" db="EMBL/GenBank/DDBJ databases">
        <authorList>
            <person name="Varghese N."/>
            <person name="Submissions S."/>
        </authorList>
    </citation>
    <scope>NUCLEOTIDE SEQUENCE [LARGE SCALE GENOMIC DNA]</scope>
    <source>
        <strain evidence="7">DSM 8595</strain>
    </source>
</reference>
<dbReference type="CDD" id="cd06267">
    <property type="entry name" value="PBP1_LacI_sugar_binding-like"/>
    <property type="match status" value="1"/>
</dbReference>
<dbReference type="Gene3D" id="3.40.50.2300">
    <property type="match status" value="2"/>
</dbReference>
<dbReference type="GO" id="GO:0003700">
    <property type="term" value="F:DNA-binding transcription factor activity"/>
    <property type="evidence" value="ECO:0007669"/>
    <property type="project" value="TreeGrafter"/>
</dbReference>
<dbReference type="PROSITE" id="PS00356">
    <property type="entry name" value="HTH_LACI_1"/>
    <property type="match status" value="1"/>
</dbReference>
<protein>
    <submittedName>
        <fullName evidence="6">Transcriptional regulator, LacI family</fullName>
    </submittedName>
</protein>
<dbReference type="PANTHER" id="PTHR30146:SF153">
    <property type="entry name" value="LACTOSE OPERON REPRESSOR"/>
    <property type="match status" value="1"/>
</dbReference>
<keyword evidence="7" id="KW-1185">Reference proteome</keyword>
<sequence length="355" mass="37930">MDRMGDSTADPTPKVGAVRRTRSPAGTVRLAEVAAIAGVSEATVSRVLNRKYGVSASTREQVERALKEIGYERAVKGEIVLLLVPALKGPIFAAMCTAIESELNPHGLRAVICPVVPGSVVERDYIEVMLDAGIAAVVFLSSSNTLRNADPVARQLLESRGIPYMSVNGAFADSRTPVVSTDDWQAAEIAVSHLYDLGHRRIGMCAGPVGNTPADRRVEGFLEAMDSRGLSDAEDLVVRHHFSVDGGRHAADELLPLGVTAIVASSDDMALGAIRAATRRGLEVPKDLSVIGYDDSYMLDFTDPPLTTVRQPVESLAESCVRTIVTLIQNRAVQATEALIDPELRLRQSTGPAPV</sequence>
<gene>
    <name evidence="6" type="ORF">SAMN05443544_0139</name>
</gene>
<dbReference type="PROSITE" id="PS50932">
    <property type="entry name" value="HTH_LACI_2"/>
    <property type="match status" value="1"/>
</dbReference>
<evidence type="ECO:0000313" key="6">
    <source>
        <dbReference type="EMBL" id="SIN69490.1"/>
    </source>
</evidence>
<name>A0A1N6DFA2_9MICO</name>
<dbReference type="GO" id="GO:0000976">
    <property type="term" value="F:transcription cis-regulatory region binding"/>
    <property type="evidence" value="ECO:0007669"/>
    <property type="project" value="TreeGrafter"/>
</dbReference>
<dbReference type="InterPro" id="IPR010982">
    <property type="entry name" value="Lambda_DNA-bd_dom_sf"/>
</dbReference>
<keyword evidence="2" id="KW-0238">DNA-binding</keyword>
<dbReference type="InterPro" id="IPR000843">
    <property type="entry name" value="HTH_LacI"/>
</dbReference>
<evidence type="ECO:0000256" key="3">
    <source>
        <dbReference type="ARBA" id="ARBA00023163"/>
    </source>
</evidence>
<dbReference type="Pfam" id="PF00356">
    <property type="entry name" value="LacI"/>
    <property type="match status" value="1"/>
</dbReference>
<accession>A0A1N6DFA2</accession>
<evidence type="ECO:0000256" key="1">
    <source>
        <dbReference type="ARBA" id="ARBA00023015"/>
    </source>
</evidence>
<dbReference type="SUPFAM" id="SSF47413">
    <property type="entry name" value="lambda repressor-like DNA-binding domains"/>
    <property type="match status" value="1"/>
</dbReference>
<dbReference type="Pfam" id="PF13377">
    <property type="entry name" value="Peripla_BP_3"/>
    <property type="match status" value="1"/>
</dbReference>
<evidence type="ECO:0000259" key="5">
    <source>
        <dbReference type="PROSITE" id="PS50932"/>
    </source>
</evidence>
<dbReference type="InterPro" id="IPR046335">
    <property type="entry name" value="LacI/GalR-like_sensor"/>
</dbReference>
<dbReference type="SMART" id="SM00354">
    <property type="entry name" value="HTH_LACI"/>
    <property type="match status" value="1"/>
</dbReference>
<feature type="domain" description="HTH lacI-type" evidence="5">
    <location>
        <begin position="28"/>
        <end position="71"/>
    </location>
</feature>
<dbReference type="Gene3D" id="1.10.260.40">
    <property type="entry name" value="lambda repressor-like DNA-binding domains"/>
    <property type="match status" value="1"/>
</dbReference>
<evidence type="ECO:0000256" key="4">
    <source>
        <dbReference type="SAM" id="MobiDB-lite"/>
    </source>
</evidence>
<dbReference type="SUPFAM" id="SSF53822">
    <property type="entry name" value="Periplasmic binding protein-like I"/>
    <property type="match status" value="1"/>
</dbReference>
<keyword evidence="1" id="KW-0805">Transcription regulation</keyword>
<evidence type="ECO:0000256" key="2">
    <source>
        <dbReference type="ARBA" id="ARBA00023125"/>
    </source>
</evidence>
<dbReference type="AlphaFoldDB" id="A0A1N6DFA2"/>